<sequence length="62" mass="7068">MSARARIDEIQIAYWKPRSLLPVVEDQEFDNEDDLGDARSNVITFTDENLTKVMRSIRAGIG</sequence>
<name>A0ABT7FHE5_9RHOB</name>
<dbReference type="EMBL" id="JASNJE010000021">
    <property type="protein sequence ID" value="MDK3074560.1"/>
    <property type="molecule type" value="Genomic_DNA"/>
</dbReference>
<proteinExistence type="predicted"/>
<keyword evidence="2" id="KW-1185">Reference proteome</keyword>
<organism evidence="1 2">
    <name type="scientific">Sedimentitalea xiamensis</name>
    <dbReference type="NCBI Taxonomy" id="3050037"/>
    <lineage>
        <taxon>Bacteria</taxon>
        <taxon>Pseudomonadati</taxon>
        <taxon>Pseudomonadota</taxon>
        <taxon>Alphaproteobacteria</taxon>
        <taxon>Rhodobacterales</taxon>
        <taxon>Paracoccaceae</taxon>
        <taxon>Sedimentitalea</taxon>
    </lineage>
</organism>
<evidence type="ECO:0000313" key="1">
    <source>
        <dbReference type="EMBL" id="MDK3074560.1"/>
    </source>
</evidence>
<dbReference type="RefSeq" id="WP_284486490.1">
    <property type="nucleotide sequence ID" value="NZ_JASNJE010000021.1"/>
</dbReference>
<gene>
    <name evidence="1" type="ORF">QO034_15790</name>
</gene>
<accession>A0ABT7FHE5</accession>
<evidence type="ECO:0000313" key="2">
    <source>
        <dbReference type="Proteomes" id="UP001227126"/>
    </source>
</evidence>
<comment type="caution">
    <text evidence="1">The sequence shown here is derived from an EMBL/GenBank/DDBJ whole genome shotgun (WGS) entry which is preliminary data.</text>
</comment>
<reference evidence="1 2" key="1">
    <citation type="submission" date="2023-05" db="EMBL/GenBank/DDBJ databases">
        <title>Sedimentitalea sp. nov. JM2-8.</title>
        <authorList>
            <person name="Huang J."/>
        </authorList>
    </citation>
    <scope>NUCLEOTIDE SEQUENCE [LARGE SCALE GENOMIC DNA]</scope>
    <source>
        <strain evidence="1 2">JM2-8</strain>
    </source>
</reference>
<dbReference type="Proteomes" id="UP001227126">
    <property type="component" value="Unassembled WGS sequence"/>
</dbReference>
<protein>
    <submittedName>
        <fullName evidence="1">Uncharacterized protein</fullName>
    </submittedName>
</protein>